<feature type="compositionally biased region" description="Basic and acidic residues" evidence="1">
    <location>
        <begin position="562"/>
        <end position="575"/>
    </location>
</feature>
<feature type="compositionally biased region" description="Acidic residues" evidence="1">
    <location>
        <begin position="805"/>
        <end position="814"/>
    </location>
</feature>
<feature type="compositionally biased region" description="Basic and acidic residues" evidence="1">
    <location>
        <begin position="1238"/>
        <end position="1261"/>
    </location>
</feature>
<dbReference type="PANTHER" id="PTHR15109:SF4">
    <property type="entry name" value="FAM193 C-TERMINAL DOMAIN-CONTAINING PROTEIN"/>
    <property type="match status" value="1"/>
</dbReference>
<protein>
    <submittedName>
        <fullName evidence="3">Uncharacterized protein</fullName>
    </submittedName>
</protein>
<accession>A0A914ZKG7</accession>
<reference evidence="3" key="1">
    <citation type="submission" date="2022-11" db="UniProtKB">
        <authorList>
            <consortium name="WormBaseParasite"/>
        </authorList>
    </citation>
    <scope>IDENTIFICATION</scope>
</reference>
<evidence type="ECO:0000256" key="1">
    <source>
        <dbReference type="SAM" id="MobiDB-lite"/>
    </source>
</evidence>
<dbReference type="WBParaSite" id="PgB02X_g052_t01">
    <property type="protein sequence ID" value="PgB02X_g052_t01"/>
    <property type="gene ID" value="PgB02X_g052"/>
</dbReference>
<feature type="region of interest" description="Disordered" evidence="1">
    <location>
        <begin position="1090"/>
        <end position="1123"/>
    </location>
</feature>
<feature type="region of interest" description="Disordered" evidence="1">
    <location>
        <begin position="1204"/>
        <end position="1261"/>
    </location>
</feature>
<feature type="compositionally biased region" description="Acidic residues" evidence="1">
    <location>
        <begin position="1207"/>
        <end position="1219"/>
    </location>
</feature>
<feature type="region of interest" description="Disordered" evidence="1">
    <location>
        <begin position="1012"/>
        <end position="1069"/>
    </location>
</feature>
<evidence type="ECO:0000313" key="3">
    <source>
        <dbReference type="WBParaSite" id="PgB02X_g052_t01"/>
    </source>
</evidence>
<feature type="compositionally biased region" description="Polar residues" evidence="1">
    <location>
        <begin position="776"/>
        <end position="789"/>
    </location>
</feature>
<feature type="region of interest" description="Disordered" evidence="1">
    <location>
        <begin position="1367"/>
        <end position="1548"/>
    </location>
</feature>
<feature type="compositionally biased region" description="Basic and acidic residues" evidence="1">
    <location>
        <begin position="1479"/>
        <end position="1488"/>
    </location>
</feature>
<name>A0A914ZKG7_PARUN</name>
<keyword evidence="2" id="KW-1185">Reference proteome</keyword>
<feature type="compositionally biased region" description="Polar residues" evidence="1">
    <location>
        <begin position="1517"/>
        <end position="1530"/>
    </location>
</feature>
<feature type="compositionally biased region" description="Basic and acidic residues" evidence="1">
    <location>
        <begin position="1422"/>
        <end position="1471"/>
    </location>
</feature>
<evidence type="ECO:0000313" key="2">
    <source>
        <dbReference type="Proteomes" id="UP000887569"/>
    </source>
</evidence>
<feature type="compositionally biased region" description="Polar residues" evidence="1">
    <location>
        <begin position="1012"/>
        <end position="1029"/>
    </location>
</feature>
<feature type="compositionally biased region" description="Basic and acidic residues" evidence="1">
    <location>
        <begin position="1381"/>
        <end position="1403"/>
    </location>
</feature>
<feature type="compositionally biased region" description="Low complexity" evidence="1">
    <location>
        <begin position="761"/>
        <end position="775"/>
    </location>
</feature>
<dbReference type="InterPro" id="IPR029717">
    <property type="entry name" value="FAM193"/>
</dbReference>
<proteinExistence type="predicted"/>
<feature type="region of interest" description="Disordered" evidence="1">
    <location>
        <begin position="761"/>
        <end position="825"/>
    </location>
</feature>
<dbReference type="PANTHER" id="PTHR15109">
    <property type="entry name" value="AGAP004327-PA"/>
    <property type="match status" value="1"/>
</dbReference>
<feature type="compositionally biased region" description="Polar residues" evidence="1">
    <location>
        <begin position="1041"/>
        <end position="1063"/>
    </location>
</feature>
<feature type="region of interest" description="Disordered" evidence="1">
    <location>
        <begin position="558"/>
        <end position="586"/>
    </location>
</feature>
<dbReference type="Proteomes" id="UP000887569">
    <property type="component" value="Unplaced"/>
</dbReference>
<organism evidence="2 3">
    <name type="scientific">Parascaris univalens</name>
    <name type="common">Nematode worm</name>
    <dbReference type="NCBI Taxonomy" id="6257"/>
    <lineage>
        <taxon>Eukaryota</taxon>
        <taxon>Metazoa</taxon>
        <taxon>Ecdysozoa</taxon>
        <taxon>Nematoda</taxon>
        <taxon>Chromadorea</taxon>
        <taxon>Rhabditida</taxon>
        <taxon>Spirurina</taxon>
        <taxon>Ascaridomorpha</taxon>
        <taxon>Ascaridoidea</taxon>
        <taxon>Ascarididae</taxon>
        <taxon>Parascaris</taxon>
    </lineage>
</organism>
<sequence length="2032" mass="225756">MSDILKTPCTNEDEVMSARKAVRKVVIDDSDDDLVEEVLDDISEEEFTGDRTRCQRHEARYEDLRVRRRMAGGVSVHSVVGGGVRKNFHITCLVCQRKITCAIAKCSLSAYYICEKCMDGEKEQTRANEGTSVKNNEKARSLAASGSTEAIRDCSYCKCQNCIRRQKLEEEREREIEMLQSCWHDLRQNIRQMFRDGLDATATSLKGKKFDVEKIKRNVAILTEKDPHQLYKRLESIGHEYVMNLKSDDLWQILVVPQVVPALIELFESGASEEKMELERAKLFIKSLLDRFSCQQETARNMSPLLAALDEEYLTQFGISWKIINHHIFDCVIYQDDLLINYLPSMEKVLRCQLIISDESDEERTARERREAARTDIPPGALELAQSFRVFHKLMMTSREIFKKANANIALFAEQQNIIHHITRKAKSELLEGDLEFFKSQRRMMRSCASKRQHYRWRDDCPAFAKTDQFFSGEDDNSDSEADAADFSKRLHELVDEGPAASICIDQNGKVAPSMECRVCSVRHCSCDECRISHIITCGLLDQVGDFSTNLIWNKSQTGLSDKGEGKDSDSENSGRRKLSPSGCSKRPIRRSLRFQAARALFTLHDHYNKKEIAWGDWQVPYSFSRDLDYDDHCLNENNDLLKDSKDTKGLFDESDRFNKDGFIESEAFVAAIKDVAEQIGCDIQESVIGKAKSRSWDFYDLTKFGVDLNRELKTQLKTHLSALFKPKTSLADEDTQSDVEKKAKEKKFATAEWTSRERLSSSSTISSTSKTTETWGISRSSAASNSCNLGADKGAKKTVMDMSSSEEESETDSESPSPSLAGTADWSQIRLVNDTILDSKTLDEYCSKAPLSESDRLILKEVTQRQLAVLSSNENTVSGIALELFGKKVMEKPQLAAKAQTTPSVTRIIRKLKANAERCDNVANGAIAATPKPLAASAKERLLQEVRELQKKTQETGTLLTKTYDGEKWTPDDNFKVHVLGQVNECLVNEWSNVDGVADLKNAVVTIRPQNNGRCKSESTDGQSSESVATEKTESIKAASENNGISETGSVAKTKRNGTPQGDRSEKVARTRAKQQGIMKQLNELKAVADGGKASNASDKKTKTSGCCLRSSKPAANEQKQDANSLSTTVDFNVDLNDFDFRSFSSEMAKKLREGGKLDKLIAQAVGMGATKMALSGKLEYKCEDVKRLGYCEQKEGILGYHSDNDIEDLSDDDEVDSGDNWSDCEPVDNAHPYRHHSCDNKKKVERTASGSRKDPRSGHAHCDCCYCEMFGHSVVDSTKTGRVPQIRERLRLKLKRRIDQEAKCDSQSNSHISCSNKGDTTKTACSANVISTETKENGKHLAVANAPIEEILEYINEKDNAAAQAAANKAAKRARQKQRKQEEKERLEMERRKQEELKRAQEEEELLKKKEKQAAQQAASREKALRAEEKKRKAAEDRARAQRRQKELREQERQQQHAKEQERLRKLQEARQAAAKKAAEEKEALKKAKTANLSSDIPSKQVESDQTIKKVPQKQHVQATQKSHSMSCSPLPANNDRRPPSAPSSIPAAQLNAVSKAVVTLSEQKKQKVEPDPLLQAFSQEAISLTRTLPVQPIPLPRPPVISLPGRRLQTSAQLDERSLYSAFKTQSGLSAQFCATGDQSCVDLVYSGFSPSRGGVLAAGVPSTAVFHENSFAALKPRLSPAAPFDSRPVSAAPYIVPSLSTAPYYNGNVSPLSSMAAHMSRCAQATSVPTRFAAADGIAQRQQQQVALQTSSGHLCISGKCAERPCSSSSSASSSLCSTSAQHFERLPYTALIASAGGKCVEKSTAFRLGGGYLSETSSPSASLPQNAILSPSHASNSDTYPLNMSSVFGSSDPQFTTTPSWNSCHNFGVLQQGTPTMVNGSAANSRQINGEMRIKCGETCCAFVPLSSITAAPNPLATYESETKTLAAVAEQNNVFSPALHPIVYEPGDPRIAAAVASLQYDPHETFKPRPDNEVQFLDPLEQEIEYFKRVMWEERSSSHSRIPLREISRIEPENDENAVFHFDPLV</sequence>